<reference evidence="2" key="2">
    <citation type="submission" date="2021-04" db="EMBL/GenBank/DDBJ databases">
        <authorList>
            <person name="Gilroy R."/>
        </authorList>
    </citation>
    <scope>NUCLEOTIDE SEQUENCE</scope>
    <source>
        <strain evidence="2">14324</strain>
    </source>
</reference>
<reference evidence="2" key="1">
    <citation type="journal article" date="2021" name="PeerJ">
        <title>Extensive microbial diversity within the chicken gut microbiome revealed by metagenomics and culture.</title>
        <authorList>
            <person name="Gilroy R."/>
            <person name="Ravi A."/>
            <person name="Getino M."/>
            <person name="Pursley I."/>
            <person name="Horton D.L."/>
            <person name="Alikhan N.F."/>
            <person name="Baker D."/>
            <person name="Gharbi K."/>
            <person name="Hall N."/>
            <person name="Watson M."/>
            <person name="Adriaenssens E.M."/>
            <person name="Foster-Nyarko E."/>
            <person name="Jarju S."/>
            <person name="Secka A."/>
            <person name="Antonio M."/>
            <person name="Oren A."/>
            <person name="Chaudhuri R.R."/>
            <person name="La Ragione R."/>
            <person name="Hildebrand F."/>
            <person name="Pallen M.J."/>
        </authorList>
    </citation>
    <scope>NUCLEOTIDE SEQUENCE</scope>
    <source>
        <strain evidence="2">14324</strain>
    </source>
</reference>
<gene>
    <name evidence="2" type="ORF">IAA21_02205</name>
</gene>
<sequence>MKNKLRILAMTVLTLALVGMIAGFWLFVAHQAEIEKEREESLAIDAMYVEIGSHGEYMFVNVDTETAFQAELPKGQVFKGDGETLAPENISTGDVFRIYGDGAMTMSIPAQYPGVTRMVRIKYGSPEDAEQYSQLLEQFQTDPIFTEEEGIIPPQ</sequence>
<organism evidence="2 3">
    <name type="scientific">Candidatus Blautia faecigallinarum</name>
    <dbReference type="NCBI Taxonomy" id="2838488"/>
    <lineage>
        <taxon>Bacteria</taxon>
        <taxon>Bacillati</taxon>
        <taxon>Bacillota</taxon>
        <taxon>Clostridia</taxon>
        <taxon>Lachnospirales</taxon>
        <taxon>Lachnospiraceae</taxon>
        <taxon>Blautia</taxon>
    </lineage>
</organism>
<protein>
    <submittedName>
        <fullName evidence="2">Uncharacterized protein</fullName>
    </submittedName>
</protein>
<proteinExistence type="predicted"/>
<accession>A0A9D2ISA8</accession>
<keyword evidence="1" id="KW-1133">Transmembrane helix</keyword>
<evidence type="ECO:0000313" key="3">
    <source>
        <dbReference type="Proteomes" id="UP000824041"/>
    </source>
</evidence>
<keyword evidence="1" id="KW-0472">Membrane</keyword>
<name>A0A9D2ISA8_9FIRM</name>
<keyword evidence="1" id="KW-0812">Transmembrane</keyword>
<comment type="caution">
    <text evidence="2">The sequence shown here is derived from an EMBL/GenBank/DDBJ whole genome shotgun (WGS) entry which is preliminary data.</text>
</comment>
<evidence type="ECO:0000256" key="1">
    <source>
        <dbReference type="SAM" id="Phobius"/>
    </source>
</evidence>
<feature type="transmembrane region" description="Helical" evidence="1">
    <location>
        <begin position="7"/>
        <end position="28"/>
    </location>
</feature>
<dbReference type="Proteomes" id="UP000824041">
    <property type="component" value="Unassembled WGS sequence"/>
</dbReference>
<dbReference type="EMBL" id="DXBU01000026">
    <property type="protein sequence ID" value="HIZ21598.1"/>
    <property type="molecule type" value="Genomic_DNA"/>
</dbReference>
<dbReference type="AlphaFoldDB" id="A0A9D2ISA8"/>
<evidence type="ECO:0000313" key="2">
    <source>
        <dbReference type="EMBL" id="HIZ21598.1"/>
    </source>
</evidence>